<dbReference type="AlphaFoldDB" id="A0A8E2AY63"/>
<organism evidence="3 4">
    <name type="scientific">Obba rivulosa</name>
    <dbReference type="NCBI Taxonomy" id="1052685"/>
    <lineage>
        <taxon>Eukaryota</taxon>
        <taxon>Fungi</taxon>
        <taxon>Dikarya</taxon>
        <taxon>Basidiomycota</taxon>
        <taxon>Agaricomycotina</taxon>
        <taxon>Agaricomycetes</taxon>
        <taxon>Polyporales</taxon>
        <taxon>Gelatoporiaceae</taxon>
        <taxon>Obba</taxon>
    </lineage>
</organism>
<keyword evidence="2" id="KW-0472">Membrane</keyword>
<protein>
    <submittedName>
        <fullName evidence="3">Uncharacterized protein</fullName>
    </submittedName>
</protein>
<evidence type="ECO:0000313" key="3">
    <source>
        <dbReference type="EMBL" id="OCH92721.1"/>
    </source>
</evidence>
<keyword evidence="4" id="KW-1185">Reference proteome</keyword>
<reference evidence="3 4" key="1">
    <citation type="submission" date="2016-07" db="EMBL/GenBank/DDBJ databases">
        <title>Draft genome of the white-rot fungus Obba rivulosa 3A-2.</title>
        <authorList>
            <consortium name="DOE Joint Genome Institute"/>
            <person name="Miettinen O."/>
            <person name="Riley R."/>
            <person name="Acob R."/>
            <person name="Barry K."/>
            <person name="Cullen D."/>
            <person name="De Vries R."/>
            <person name="Hainaut M."/>
            <person name="Hatakka A."/>
            <person name="Henrissat B."/>
            <person name="Hilden K."/>
            <person name="Kuo R."/>
            <person name="Labutti K."/>
            <person name="Lipzen A."/>
            <person name="Makela M.R."/>
            <person name="Sandor L."/>
            <person name="Spatafora J.W."/>
            <person name="Grigoriev I.V."/>
            <person name="Hibbett D.S."/>
        </authorList>
    </citation>
    <scope>NUCLEOTIDE SEQUENCE [LARGE SCALE GENOMIC DNA]</scope>
    <source>
        <strain evidence="3 4">3A-2</strain>
    </source>
</reference>
<evidence type="ECO:0000313" key="4">
    <source>
        <dbReference type="Proteomes" id="UP000250043"/>
    </source>
</evidence>
<evidence type="ECO:0000256" key="1">
    <source>
        <dbReference type="SAM" id="MobiDB-lite"/>
    </source>
</evidence>
<keyword evidence="2" id="KW-0812">Transmembrane</keyword>
<name>A0A8E2AY63_9APHY</name>
<feature type="transmembrane region" description="Helical" evidence="2">
    <location>
        <begin position="86"/>
        <end position="109"/>
    </location>
</feature>
<sequence length="180" mass="19097">MNFILDDDHASNHSYMPDGTNTVAYNRLVYQNATIWSGPHILTIQTGESSQGGSILLDHITYSYDSAERSLTALPPGTPSRMGRTLAIALGVPGAACGIFLVVAACIFVEATRPKVARGGSQGAGPHATAAATTPDAHREQDAQYEEHCIPSVLSGDTCEPGDAYLLRRKSVMTCAVYSK</sequence>
<gene>
    <name evidence="3" type="ORF">OBBRIDRAFT_750969</name>
</gene>
<evidence type="ECO:0000256" key="2">
    <source>
        <dbReference type="SAM" id="Phobius"/>
    </source>
</evidence>
<keyword evidence="2" id="KW-1133">Transmembrane helix</keyword>
<feature type="region of interest" description="Disordered" evidence="1">
    <location>
        <begin position="118"/>
        <end position="143"/>
    </location>
</feature>
<feature type="compositionally biased region" description="Low complexity" evidence="1">
    <location>
        <begin position="124"/>
        <end position="135"/>
    </location>
</feature>
<dbReference type="EMBL" id="KV722365">
    <property type="protein sequence ID" value="OCH92721.1"/>
    <property type="molecule type" value="Genomic_DNA"/>
</dbReference>
<proteinExistence type="predicted"/>
<dbReference type="Proteomes" id="UP000250043">
    <property type="component" value="Unassembled WGS sequence"/>
</dbReference>
<accession>A0A8E2AY63</accession>